<keyword evidence="1" id="KW-0479">Metal-binding</keyword>
<dbReference type="SUPFAM" id="SSF56672">
    <property type="entry name" value="DNA/RNA polymerases"/>
    <property type="match status" value="1"/>
</dbReference>
<dbReference type="Pfam" id="PF00628">
    <property type="entry name" value="PHD"/>
    <property type="match status" value="1"/>
</dbReference>
<evidence type="ECO:0000256" key="4">
    <source>
        <dbReference type="PROSITE-ProRule" id="PRU00146"/>
    </source>
</evidence>
<keyword evidence="8" id="KW-1185">Reference proteome</keyword>
<proteinExistence type="predicted"/>
<evidence type="ECO:0000256" key="1">
    <source>
        <dbReference type="ARBA" id="ARBA00022723"/>
    </source>
</evidence>
<feature type="domain" description="PHD-type" evidence="6">
    <location>
        <begin position="9"/>
        <end position="61"/>
    </location>
</feature>
<dbReference type="PROSITE" id="PS50016">
    <property type="entry name" value="ZF_PHD_2"/>
    <property type="match status" value="1"/>
</dbReference>
<dbReference type="CDD" id="cd15489">
    <property type="entry name" value="PHD_SF"/>
    <property type="match status" value="1"/>
</dbReference>
<dbReference type="PANTHER" id="PTHR47331">
    <property type="entry name" value="PHD-TYPE DOMAIN-CONTAINING PROTEIN"/>
    <property type="match status" value="1"/>
</dbReference>
<feature type="region of interest" description="Disordered" evidence="5">
    <location>
        <begin position="64"/>
        <end position="106"/>
    </location>
</feature>
<feature type="region of interest" description="Disordered" evidence="5">
    <location>
        <begin position="217"/>
        <end position="332"/>
    </location>
</feature>
<dbReference type="SUPFAM" id="SSF57903">
    <property type="entry name" value="FYVE/PHD zinc finger"/>
    <property type="match status" value="1"/>
</dbReference>
<dbReference type="InterPro" id="IPR005312">
    <property type="entry name" value="DUF1759"/>
</dbReference>
<dbReference type="Proteomes" id="UP000069940">
    <property type="component" value="Unassembled WGS sequence"/>
</dbReference>
<reference evidence="7" key="2">
    <citation type="submission" date="2025-05" db="UniProtKB">
        <authorList>
            <consortium name="EnsemblMetazoa"/>
        </authorList>
    </citation>
    <scope>IDENTIFICATION</scope>
    <source>
        <strain evidence="7">Foshan</strain>
    </source>
</reference>
<keyword evidence="2 4" id="KW-0863">Zinc-finger</keyword>
<evidence type="ECO:0000313" key="7">
    <source>
        <dbReference type="EnsemblMetazoa" id="AALFPA23_019720.P29044"/>
    </source>
</evidence>
<dbReference type="InterPro" id="IPR019787">
    <property type="entry name" value="Znf_PHD-finger"/>
</dbReference>
<reference evidence="8" key="1">
    <citation type="journal article" date="2015" name="Proc. Natl. Acad. Sci. U.S.A.">
        <title>Genome sequence of the Asian Tiger mosquito, Aedes albopictus, reveals insights into its biology, genetics, and evolution.</title>
        <authorList>
            <person name="Chen X.G."/>
            <person name="Jiang X."/>
            <person name="Gu J."/>
            <person name="Xu M."/>
            <person name="Wu Y."/>
            <person name="Deng Y."/>
            <person name="Zhang C."/>
            <person name="Bonizzoni M."/>
            <person name="Dermauw W."/>
            <person name="Vontas J."/>
            <person name="Armbruster P."/>
            <person name="Huang X."/>
            <person name="Yang Y."/>
            <person name="Zhang H."/>
            <person name="He W."/>
            <person name="Peng H."/>
            <person name="Liu Y."/>
            <person name="Wu K."/>
            <person name="Chen J."/>
            <person name="Lirakis M."/>
            <person name="Topalis P."/>
            <person name="Van Leeuwen T."/>
            <person name="Hall A.B."/>
            <person name="Jiang X."/>
            <person name="Thorpe C."/>
            <person name="Mueller R.L."/>
            <person name="Sun C."/>
            <person name="Waterhouse R.M."/>
            <person name="Yan G."/>
            <person name="Tu Z.J."/>
            <person name="Fang X."/>
            <person name="James A.A."/>
        </authorList>
    </citation>
    <scope>NUCLEOTIDE SEQUENCE [LARGE SCALE GENOMIC DNA]</scope>
    <source>
        <strain evidence="8">Foshan</strain>
    </source>
</reference>
<dbReference type="EnsemblMetazoa" id="AALFPA23_019720.R29044">
    <property type="protein sequence ID" value="AALFPA23_019720.P29044"/>
    <property type="gene ID" value="AALFPA23_019720"/>
</dbReference>
<sequence>MVKSGNFTLTPCGVCSETSDTNEGMVGCDACDLWFHFRCVEVTEESLAGLEKWFCPSEPCQKAREETTKKRTDRKKGAKSKESKSLAPDESDRSSVKSDRQSGSTLEKRLKALEKEHEAKEQEMEIERILREKRIEMSRILKEKQLRIDNELREKEIELEQDMLEKALRDEKAHADRMQQMRESYQKAIQGVKGTLIANVGAESKFKNAEEKMFNAGEGCSSQQKKMLNTPLRNPGISLLSGPQKHRKSVEKQQPIEEFEGSSEDYGSIDESSDADSNDARSTSETSSEEEKEQSQCESEKSSSSEDRRRRQKRKQVQHGLGRQLTGPTKAQLAARNGISKKLPAFSGKPDEWPLFIGSFEASNKACGFNDVENLVRLQESLKGPALESVRGQLLLPKSVPKVISKLRQLYGRPEQLLHCHLEKVKRLDPPRADKLESYIPFGNVVEQLCDHLEAASLKDHLVNPLLIQDLVDKLPASDKREWVRFRSKKKKVTLKTFSKFLSKIVSEACAANVCLESKPESKNYHGAKGKTLEKGAIYAHSANENPAAVEEQAFKPCRACRRTDHRLRFCQDFKAMNVIDRMKIVEKGKLCKICLNDHGNAPCKFKITCTVGECRGRHHPLLHSIENMVVINTHIRASSAIMFRMIPVLLHCGEKQVSTLAFLDEGSSITLIERSLTDRLNAEGVKWPLTIKWTADITREEPDSRMLNLWISALGTKEKLPLQAVQTVEKLLLPKQFLNVADLAAKYNHLHSVPVDSYPDQHPGLLIGLNNLHTIAPIEARIGKHGEPIAVRSKLGWSVYGAISRRTEDAKTVSHHNGITNDDIYNLLKENYALEESVVAVKQETKDERRAREILEQTTVRVGERFETGLLWRTDDCTFPDSLPMARRRLKQLEQRLAKSPELCANIRQQIEDYQRKGYAHLATSEELANTDPLKTWYLPLNYVQNPKKPSKIRLVWDAAATVSGVSLNSQLLAGPDLLTPLTAVLSLFRERRIAFGGDIREIYHQLRIREADKQAQRFLFRKIPQDVEPSVYVMDVATFGSTSSPCSAQFIKNLNASEFSGAYPEAAAAIVNKHYVDDYYDSVDSIDEAIRRAKEVRFIHSKGGFEIRNWVSNSSVVLQSLGEGGPVQDIHFNVDKTTENERVLGIIWTPNEDTFSFATEHRPELKPFIDGIRRPTKRLVLSCVMGFF</sequence>
<dbReference type="Gene3D" id="2.60.120.650">
    <property type="entry name" value="Cupin"/>
    <property type="match status" value="1"/>
</dbReference>
<evidence type="ECO:0000259" key="6">
    <source>
        <dbReference type="PROSITE" id="PS50016"/>
    </source>
</evidence>
<keyword evidence="3" id="KW-0862">Zinc</keyword>
<evidence type="ECO:0000256" key="3">
    <source>
        <dbReference type="ARBA" id="ARBA00022833"/>
    </source>
</evidence>
<feature type="compositionally biased region" description="Basic and acidic residues" evidence="5">
    <location>
        <begin position="293"/>
        <end position="309"/>
    </location>
</feature>
<dbReference type="Pfam" id="PF03564">
    <property type="entry name" value="DUF1759"/>
    <property type="match status" value="1"/>
</dbReference>
<name>A0ABM1ZLV5_AEDAL</name>
<dbReference type="GeneID" id="134285598"/>
<dbReference type="InterPro" id="IPR043502">
    <property type="entry name" value="DNA/RNA_pol_sf"/>
</dbReference>
<evidence type="ECO:0000256" key="5">
    <source>
        <dbReference type="SAM" id="MobiDB-lite"/>
    </source>
</evidence>
<accession>A0ABM1ZLV5</accession>
<dbReference type="InterPro" id="IPR011011">
    <property type="entry name" value="Znf_FYVE_PHD"/>
</dbReference>
<protein>
    <recommendedName>
        <fullName evidence="6">PHD-type domain-containing protein</fullName>
    </recommendedName>
</protein>
<feature type="compositionally biased region" description="Basic and acidic residues" evidence="5">
    <location>
        <begin position="90"/>
        <end position="106"/>
    </location>
</feature>
<dbReference type="InterPro" id="IPR001965">
    <property type="entry name" value="Znf_PHD"/>
</dbReference>
<dbReference type="PANTHER" id="PTHR47331:SF5">
    <property type="entry name" value="RIBONUCLEASE H"/>
    <property type="match status" value="1"/>
</dbReference>
<organism evidence="7 8">
    <name type="scientific">Aedes albopictus</name>
    <name type="common">Asian tiger mosquito</name>
    <name type="synonym">Stegomyia albopicta</name>
    <dbReference type="NCBI Taxonomy" id="7160"/>
    <lineage>
        <taxon>Eukaryota</taxon>
        <taxon>Metazoa</taxon>
        <taxon>Ecdysozoa</taxon>
        <taxon>Arthropoda</taxon>
        <taxon>Hexapoda</taxon>
        <taxon>Insecta</taxon>
        <taxon>Pterygota</taxon>
        <taxon>Neoptera</taxon>
        <taxon>Endopterygota</taxon>
        <taxon>Diptera</taxon>
        <taxon>Nematocera</taxon>
        <taxon>Culicoidea</taxon>
        <taxon>Culicidae</taxon>
        <taxon>Culicinae</taxon>
        <taxon>Aedini</taxon>
        <taxon>Aedes</taxon>
        <taxon>Stegomyia</taxon>
    </lineage>
</organism>
<feature type="compositionally biased region" description="Acidic residues" evidence="5">
    <location>
        <begin position="257"/>
        <end position="277"/>
    </location>
</feature>
<dbReference type="RefSeq" id="XP_062702664.1">
    <property type="nucleotide sequence ID" value="XM_062846680.1"/>
</dbReference>
<evidence type="ECO:0000256" key="2">
    <source>
        <dbReference type="ARBA" id="ARBA00022771"/>
    </source>
</evidence>
<evidence type="ECO:0000313" key="8">
    <source>
        <dbReference type="Proteomes" id="UP000069940"/>
    </source>
</evidence>
<dbReference type="SMART" id="SM00249">
    <property type="entry name" value="PHD"/>
    <property type="match status" value="1"/>
</dbReference>